<dbReference type="InterPro" id="IPR016152">
    <property type="entry name" value="PTrfase/Anion_transptr"/>
</dbReference>
<dbReference type="PANTHER" id="PTHR30185">
    <property type="entry name" value="CRYPTIC BETA-GLUCOSIDE BGL OPERON ANTITERMINATOR"/>
    <property type="match status" value="1"/>
</dbReference>
<dbReference type="PANTHER" id="PTHR30185:SF18">
    <property type="entry name" value="TRANSCRIPTIONAL REGULATOR MTLR"/>
    <property type="match status" value="1"/>
</dbReference>
<protein>
    <submittedName>
        <fullName evidence="6">Putative licABCH operon regulator</fullName>
    </submittedName>
</protein>
<organism evidence="6">
    <name type="scientific">Clostridium innocuum</name>
    <dbReference type="NCBI Taxonomy" id="1522"/>
    <lineage>
        <taxon>Bacteria</taxon>
        <taxon>Bacillati</taxon>
        <taxon>Bacillota</taxon>
        <taxon>Clostridia</taxon>
        <taxon>Eubacteriales</taxon>
        <taxon>Clostridiaceae</taxon>
        <taxon>Clostridium</taxon>
    </lineage>
</organism>
<feature type="domain" description="PRD" evidence="5">
    <location>
        <begin position="283"/>
        <end position="390"/>
    </location>
</feature>
<evidence type="ECO:0000256" key="2">
    <source>
        <dbReference type="ARBA" id="ARBA00023015"/>
    </source>
</evidence>
<dbReference type="Pfam" id="PF00874">
    <property type="entry name" value="PRD"/>
    <property type="match status" value="1"/>
</dbReference>
<dbReference type="PROSITE" id="PS51372">
    <property type="entry name" value="PRD_2"/>
    <property type="match status" value="1"/>
</dbReference>
<keyword evidence="1" id="KW-0677">Repeat</keyword>
<dbReference type="EMBL" id="CACRTE010000039">
    <property type="protein sequence ID" value="VYT49376.1"/>
    <property type="molecule type" value="Genomic_DNA"/>
</dbReference>
<dbReference type="InterPro" id="IPR036390">
    <property type="entry name" value="WH_DNA-bd_sf"/>
</dbReference>
<accession>A0A6N2X659</accession>
<dbReference type="InterPro" id="IPR002178">
    <property type="entry name" value="PTS_EIIA_type-2_dom"/>
</dbReference>
<dbReference type="InterPro" id="IPR036388">
    <property type="entry name" value="WH-like_DNA-bd_sf"/>
</dbReference>
<dbReference type="Gene3D" id="3.40.930.10">
    <property type="entry name" value="Mannitol-specific EII, Chain A"/>
    <property type="match status" value="1"/>
</dbReference>
<dbReference type="InterPro" id="IPR011608">
    <property type="entry name" value="PRD"/>
</dbReference>
<dbReference type="InterPro" id="IPR013196">
    <property type="entry name" value="HTH_11"/>
</dbReference>
<evidence type="ECO:0000313" key="6">
    <source>
        <dbReference type="EMBL" id="VYT49376.1"/>
    </source>
</evidence>
<gene>
    <name evidence="6" type="primary">licR_21</name>
    <name evidence="6" type="ORF">CILFYP12_03924</name>
</gene>
<dbReference type="Gene3D" id="1.10.10.10">
    <property type="entry name" value="Winged helix-like DNA-binding domain superfamily/Winged helix DNA-binding domain"/>
    <property type="match status" value="2"/>
</dbReference>
<name>A0A6N2X659_CLOIN</name>
<evidence type="ECO:0000259" key="4">
    <source>
        <dbReference type="PROSITE" id="PS51094"/>
    </source>
</evidence>
<dbReference type="PROSITE" id="PS51094">
    <property type="entry name" value="PTS_EIIA_TYPE_2"/>
    <property type="match status" value="1"/>
</dbReference>
<dbReference type="Pfam" id="PF00359">
    <property type="entry name" value="PTS_EIIA_2"/>
    <property type="match status" value="1"/>
</dbReference>
<dbReference type="InterPro" id="IPR050661">
    <property type="entry name" value="BglG_antiterminators"/>
</dbReference>
<dbReference type="GO" id="GO:0006355">
    <property type="term" value="P:regulation of DNA-templated transcription"/>
    <property type="evidence" value="ECO:0007669"/>
    <property type="project" value="InterPro"/>
</dbReference>
<reference evidence="6" key="1">
    <citation type="submission" date="2019-11" db="EMBL/GenBank/DDBJ databases">
        <authorList>
            <person name="Feng L."/>
        </authorList>
    </citation>
    <scope>NUCLEOTIDE SEQUENCE</scope>
    <source>
        <strain evidence="6">CinnocuumLFYP12</strain>
    </source>
</reference>
<sequence length="645" mass="75876">MALLKRQDEILMYLYTQNKWITGNELAQLFHVSLRTIRNDISFINTEKSNSVLSNRNKGYHIAKDFVYNEANKAVYMSNEQRIHHLLVLLLTHNQEAFSYYDLADEFYISEYTMLQDLETIKTILTEYSQFDIFIEKKEEYVYVIDHANNASLFLDAYFHSFDLYDHIMDFQSCFFQIRLTSMITHMKEQISPAVYNRYLTYNSLLLISSIVTEQYLCYDEIPIKEMDTEFQAYLNQFDAFFCKVAAEYDIHDSIRLRTLFDSLISPFIKISMLESNIKHQVSMQDPDYQTLVQILQEVKQQYCLDLLSNEKLILDLMTHLKTALIRIQNGIHINNPLLEHIRMNYTFLFDVAYFISNLFSQQQSLQFTNVEISYLVVYLIGPLKNLREDLYASFALDILLYVNEGYAILNNLKELIGESLQDISFKIQPILQYSELIQQTEAASFDLVITTSRNITLPDTETLYISSSLSSLNIANIRKVCTPLFEIKQTAYFERIFQYFFHESILDFQNTCESVSDFFLQSCQTLQDLHYVSDTFYDQLMERERLLSTSFETGIALPHTTENNARKSGILFAKFHTPMQWHKNKIKCAFLIVTAKEDIHLLNIIYKVIVDISSSNQHVNRLYKCQTSEDVKRLIFTHFKKILK</sequence>
<dbReference type="SUPFAM" id="SSF63520">
    <property type="entry name" value="PTS-regulatory domain, PRD"/>
    <property type="match status" value="1"/>
</dbReference>
<feature type="domain" description="PTS EIIA type-2" evidence="4">
    <location>
        <begin position="500"/>
        <end position="639"/>
    </location>
</feature>
<dbReference type="AlphaFoldDB" id="A0A6N2X659"/>
<keyword evidence="3" id="KW-0804">Transcription</keyword>
<dbReference type="InterPro" id="IPR036634">
    <property type="entry name" value="PRD_sf"/>
</dbReference>
<evidence type="ECO:0000256" key="3">
    <source>
        <dbReference type="ARBA" id="ARBA00023163"/>
    </source>
</evidence>
<dbReference type="Pfam" id="PF08279">
    <property type="entry name" value="HTH_11"/>
    <property type="match status" value="1"/>
</dbReference>
<dbReference type="RefSeq" id="WP_156346936.1">
    <property type="nucleotide sequence ID" value="NZ_CACRTE010000039.1"/>
</dbReference>
<evidence type="ECO:0000259" key="5">
    <source>
        <dbReference type="PROSITE" id="PS51372"/>
    </source>
</evidence>
<dbReference type="SUPFAM" id="SSF55804">
    <property type="entry name" value="Phoshotransferase/anion transport protein"/>
    <property type="match status" value="1"/>
</dbReference>
<evidence type="ECO:0000256" key="1">
    <source>
        <dbReference type="ARBA" id="ARBA00022737"/>
    </source>
</evidence>
<keyword evidence="2" id="KW-0805">Transcription regulation</keyword>
<dbReference type="Gene3D" id="1.10.1790.10">
    <property type="entry name" value="PRD domain"/>
    <property type="match status" value="1"/>
</dbReference>
<proteinExistence type="predicted"/>
<dbReference type="SUPFAM" id="SSF46785">
    <property type="entry name" value="Winged helix' DNA-binding domain"/>
    <property type="match status" value="1"/>
</dbReference>